<dbReference type="CDD" id="cd00077">
    <property type="entry name" value="HDc"/>
    <property type="match status" value="1"/>
</dbReference>
<evidence type="ECO:0000313" key="2">
    <source>
        <dbReference type="EMBL" id="BDG60625.1"/>
    </source>
</evidence>
<reference evidence="2" key="1">
    <citation type="submission" date="2022-03" db="EMBL/GenBank/DDBJ databases">
        <title>Complete genome sequence of Caldinitratiruptor microaerophilus.</title>
        <authorList>
            <person name="Mukaiyama R."/>
            <person name="Nishiyama T."/>
            <person name="Ueda K."/>
        </authorList>
    </citation>
    <scope>NUCLEOTIDE SEQUENCE</scope>
    <source>
        <strain evidence="2">JCM 16183</strain>
    </source>
</reference>
<name>A0AA35CNM5_9FIRM</name>
<dbReference type="AlphaFoldDB" id="A0AA35CNM5"/>
<dbReference type="RefSeq" id="WP_264844634.1">
    <property type="nucleotide sequence ID" value="NZ_AP025628.1"/>
</dbReference>
<organism evidence="2 3">
    <name type="scientific">Caldinitratiruptor microaerophilus</name>
    <dbReference type="NCBI Taxonomy" id="671077"/>
    <lineage>
        <taxon>Bacteria</taxon>
        <taxon>Bacillati</taxon>
        <taxon>Bacillota</taxon>
        <taxon>Clostridia</taxon>
        <taxon>Eubacteriales</taxon>
        <taxon>Symbiobacteriaceae</taxon>
        <taxon>Caldinitratiruptor</taxon>
    </lineage>
</organism>
<dbReference type="PROSITE" id="PS51832">
    <property type="entry name" value="HD_GYP"/>
    <property type="match status" value="1"/>
</dbReference>
<dbReference type="PANTHER" id="PTHR43155:SF2">
    <property type="entry name" value="CYCLIC DI-GMP PHOSPHODIESTERASE PA4108"/>
    <property type="match status" value="1"/>
</dbReference>
<dbReference type="KEGG" id="cmic:caldi_17150"/>
<dbReference type="Proteomes" id="UP001163687">
    <property type="component" value="Chromosome"/>
</dbReference>
<keyword evidence="3" id="KW-1185">Reference proteome</keyword>
<dbReference type="Pfam" id="PF13487">
    <property type="entry name" value="HD_5"/>
    <property type="match status" value="1"/>
</dbReference>
<evidence type="ECO:0000313" key="3">
    <source>
        <dbReference type="Proteomes" id="UP001163687"/>
    </source>
</evidence>
<proteinExistence type="predicted"/>
<dbReference type="EMBL" id="AP025628">
    <property type="protein sequence ID" value="BDG60625.1"/>
    <property type="molecule type" value="Genomic_DNA"/>
</dbReference>
<evidence type="ECO:0000259" key="1">
    <source>
        <dbReference type="PROSITE" id="PS51832"/>
    </source>
</evidence>
<accession>A0AA35CNM5</accession>
<dbReference type="SUPFAM" id="SSF109604">
    <property type="entry name" value="HD-domain/PDEase-like"/>
    <property type="match status" value="1"/>
</dbReference>
<feature type="domain" description="HD-GYP" evidence="1">
    <location>
        <begin position="117"/>
        <end position="313"/>
    </location>
</feature>
<dbReference type="PANTHER" id="PTHR43155">
    <property type="entry name" value="CYCLIC DI-GMP PHOSPHODIESTERASE PA4108-RELATED"/>
    <property type="match status" value="1"/>
</dbReference>
<dbReference type="Gene3D" id="1.10.3210.10">
    <property type="entry name" value="Hypothetical protein af1432"/>
    <property type="match status" value="1"/>
</dbReference>
<protein>
    <submittedName>
        <fullName evidence="2">Phosphodiesterase</fullName>
    </submittedName>
</protein>
<dbReference type="InterPro" id="IPR003607">
    <property type="entry name" value="HD/PDEase_dom"/>
</dbReference>
<dbReference type="SMART" id="SM00471">
    <property type="entry name" value="HDc"/>
    <property type="match status" value="1"/>
</dbReference>
<gene>
    <name evidence="2" type="ORF">caldi_17150</name>
</gene>
<sequence>MRRVFVDDLRPGMRVGRSIVDAAGRVLLTAGTVLKPRYIQYLRQRGIAAVDILDDLAPDVVPPDVVSPQTRMALTAEIRNLGEDLRQELNRTGARSLRRWADRSLGPLRSAVAAVVDEIVSNPQALLHMQEIRLHDEYTWGHSVDVCILSTLMGTSLGYDVARLRELAMGAVLHDIGKVTIPESILKKPGPLTEEETAEMRQHTVRGFEILRQSEGISLPAAHVAYQHHERWSGGGYPRGLRGEEILEFARVVAVADVYDAMTADRVYRKGYSPERALRNLREVVSDWFEPRMLQALVDNIAVYPVGSLVELNTGEVAVVVSVRKGAAERPRVRIVEDASGRRPERPRELDLERYPGLAIVRSLRDVENQADAGQQASPGGA</sequence>
<dbReference type="InterPro" id="IPR037522">
    <property type="entry name" value="HD_GYP_dom"/>
</dbReference>